<evidence type="ECO:0000256" key="9">
    <source>
        <dbReference type="ARBA" id="ARBA00023004"/>
    </source>
</evidence>
<feature type="transmembrane region" description="Helical" evidence="12">
    <location>
        <begin position="66"/>
        <end position="86"/>
    </location>
</feature>
<dbReference type="EC" id="1.14.15.3" evidence="14"/>
<dbReference type="HOGENOM" id="CLU_044462_1_0_10"/>
<name>F4KTA5_HALH1</name>
<dbReference type="Pfam" id="PF00487">
    <property type="entry name" value="FA_desaturase"/>
    <property type="match status" value="1"/>
</dbReference>
<keyword evidence="11 12" id="KW-0472">Membrane</keyword>
<evidence type="ECO:0000256" key="7">
    <source>
        <dbReference type="ARBA" id="ARBA00022989"/>
    </source>
</evidence>
<dbReference type="CDD" id="cd03512">
    <property type="entry name" value="Alkane-hydroxylase"/>
    <property type="match status" value="1"/>
</dbReference>
<dbReference type="EMBL" id="CP002691">
    <property type="protein sequence ID" value="AEE51162.1"/>
    <property type="molecule type" value="Genomic_DNA"/>
</dbReference>
<proteinExistence type="inferred from homology"/>
<dbReference type="InterPro" id="IPR005804">
    <property type="entry name" value="FA_desaturase_dom"/>
</dbReference>
<organism evidence="14 15">
    <name type="scientific">Haliscomenobacter hydrossis (strain ATCC 27775 / DSM 1100 / LMG 10767 / O)</name>
    <dbReference type="NCBI Taxonomy" id="760192"/>
    <lineage>
        <taxon>Bacteria</taxon>
        <taxon>Pseudomonadati</taxon>
        <taxon>Bacteroidota</taxon>
        <taxon>Saprospiria</taxon>
        <taxon>Saprospirales</taxon>
        <taxon>Haliscomenobacteraceae</taxon>
        <taxon>Haliscomenobacter</taxon>
    </lineage>
</organism>
<keyword evidence="4" id="KW-0997">Cell inner membrane</keyword>
<dbReference type="KEGG" id="hhy:Halhy_3303"/>
<evidence type="ECO:0000256" key="10">
    <source>
        <dbReference type="ARBA" id="ARBA00023033"/>
    </source>
</evidence>
<evidence type="ECO:0000256" key="1">
    <source>
        <dbReference type="ARBA" id="ARBA00004429"/>
    </source>
</evidence>
<feature type="transmembrane region" description="Helical" evidence="12">
    <location>
        <begin position="98"/>
        <end position="120"/>
    </location>
</feature>
<feature type="transmembrane region" description="Helical" evidence="12">
    <location>
        <begin position="6"/>
        <end position="23"/>
    </location>
</feature>
<feature type="transmembrane region" description="Helical" evidence="12">
    <location>
        <begin position="28"/>
        <end position="46"/>
    </location>
</feature>
<dbReference type="GO" id="GO:0046872">
    <property type="term" value="F:metal ion binding"/>
    <property type="evidence" value="ECO:0007669"/>
    <property type="project" value="UniProtKB-KW"/>
</dbReference>
<keyword evidence="8 14" id="KW-0560">Oxidoreductase</keyword>
<evidence type="ECO:0000259" key="13">
    <source>
        <dbReference type="Pfam" id="PF00487"/>
    </source>
</evidence>
<reference key="2">
    <citation type="submission" date="2011-04" db="EMBL/GenBank/DDBJ databases">
        <title>Complete sequence of chromosome of Haliscomenobacter hydrossis DSM 1100.</title>
        <authorList>
            <consortium name="US DOE Joint Genome Institute (JGI-PGF)"/>
            <person name="Lucas S."/>
            <person name="Han J."/>
            <person name="Lapidus A."/>
            <person name="Bruce D."/>
            <person name="Goodwin L."/>
            <person name="Pitluck S."/>
            <person name="Peters L."/>
            <person name="Kyrpides N."/>
            <person name="Mavromatis K."/>
            <person name="Ivanova N."/>
            <person name="Ovchinnikova G."/>
            <person name="Pagani I."/>
            <person name="Daligault H."/>
            <person name="Detter J.C."/>
            <person name="Han C."/>
            <person name="Land M."/>
            <person name="Hauser L."/>
            <person name="Markowitz V."/>
            <person name="Cheng J.-F."/>
            <person name="Hugenholtz P."/>
            <person name="Woyke T."/>
            <person name="Wu D."/>
            <person name="Verbarg S."/>
            <person name="Frueling A."/>
            <person name="Brambilla E."/>
            <person name="Klenk H.-P."/>
            <person name="Eisen J.A."/>
        </authorList>
    </citation>
    <scope>NUCLEOTIDE SEQUENCE</scope>
    <source>
        <strain>DSM 1100</strain>
    </source>
</reference>
<dbReference type="GO" id="GO:0004497">
    <property type="term" value="F:monooxygenase activity"/>
    <property type="evidence" value="ECO:0007669"/>
    <property type="project" value="UniProtKB-KW"/>
</dbReference>
<keyword evidence="10" id="KW-0503">Monooxygenase</keyword>
<keyword evidence="3" id="KW-1003">Cell membrane</keyword>
<keyword evidence="5 12" id="KW-0812">Transmembrane</keyword>
<dbReference type="AlphaFoldDB" id="F4KTA5"/>
<dbReference type="Proteomes" id="UP000008461">
    <property type="component" value="Chromosome"/>
</dbReference>
<evidence type="ECO:0000256" key="12">
    <source>
        <dbReference type="SAM" id="Phobius"/>
    </source>
</evidence>
<feature type="transmembrane region" description="Helical" evidence="12">
    <location>
        <begin position="132"/>
        <end position="148"/>
    </location>
</feature>
<keyword evidence="15" id="KW-1185">Reference proteome</keyword>
<evidence type="ECO:0000256" key="2">
    <source>
        <dbReference type="ARBA" id="ARBA00010823"/>
    </source>
</evidence>
<comment type="subcellular location">
    <subcellularLocation>
        <location evidence="1">Cell inner membrane</location>
        <topology evidence="1">Multi-pass membrane protein</topology>
    </subcellularLocation>
</comment>
<evidence type="ECO:0000256" key="5">
    <source>
        <dbReference type="ARBA" id="ARBA00022692"/>
    </source>
</evidence>
<sequence>MKWSNWKYLIAYLAPLATLWGLFEQGHWSFAGIYVGFVMIPLLEIVSPQSAYNLTPVEEGQKSKMWIFDLLLYLNIPLLYVILHVYFQQVFVGTAQTYELVGMTCSVGLIAGTIGINVAHELGHRSKPIEQWMAKVLLLSALYMHFFIEHNRGHHKHVSTDADPASARYGESLYAFWVRSVLGSWRNAWKLEAERLQKAGQVNWFSWRNEMLRFQVFQIGYLLSVGLIYAWWMVGYAVAVAVFGFLLLECVNYIEHYGLRRALLPNGRPEPVQPWHSWNSDHELGRIFLYELTRHSDHHFKASRKYQVLRHFDQSPQLPFGYPTSIIIALFPPLWFSLMNPRVNKEQARQKPPESAIHL</sequence>
<gene>
    <name evidence="14" type="ordered locus">Halhy_3303</name>
</gene>
<dbReference type="OrthoDB" id="4759734at2"/>
<feature type="transmembrane region" description="Helical" evidence="12">
    <location>
        <begin position="320"/>
        <end position="339"/>
    </location>
</feature>
<dbReference type="GO" id="GO:0005886">
    <property type="term" value="C:plasma membrane"/>
    <property type="evidence" value="ECO:0007669"/>
    <property type="project" value="UniProtKB-SubCell"/>
</dbReference>
<dbReference type="InterPro" id="IPR033885">
    <property type="entry name" value="AlkB/XylM"/>
</dbReference>
<evidence type="ECO:0000313" key="15">
    <source>
        <dbReference type="Proteomes" id="UP000008461"/>
    </source>
</evidence>
<accession>F4KTA5</accession>
<evidence type="ECO:0000256" key="3">
    <source>
        <dbReference type="ARBA" id="ARBA00022475"/>
    </source>
</evidence>
<feature type="domain" description="Fatty acid desaturase" evidence="13">
    <location>
        <begin position="104"/>
        <end position="310"/>
    </location>
</feature>
<evidence type="ECO:0000256" key="11">
    <source>
        <dbReference type="ARBA" id="ARBA00023136"/>
    </source>
</evidence>
<reference evidence="14 15" key="1">
    <citation type="journal article" date="2011" name="Stand. Genomic Sci.">
        <title>Complete genome sequence of Haliscomenobacter hydrossis type strain (O).</title>
        <authorList>
            <consortium name="US DOE Joint Genome Institute (JGI-PGF)"/>
            <person name="Daligault H."/>
            <person name="Lapidus A."/>
            <person name="Zeytun A."/>
            <person name="Nolan M."/>
            <person name="Lucas S."/>
            <person name="Del Rio T.G."/>
            <person name="Tice H."/>
            <person name="Cheng J.F."/>
            <person name="Tapia R."/>
            <person name="Han C."/>
            <person name="Goodwin L."/>
            <person name="Pitluck S."/>
            <person name="Liolios K."/>
            <person name="Pagani I."/>
            <person name="Ivanova N."/>
            <person name="Huntemann M."/>
            <person name="Mavromatis K."/>
            <person name="Mikhailova N."/>
            <person name="Pati A."/>
            <person name="Chen A."/>
            <person name="Palaniappan K."/>
            <person name="Land M."/>
            <person name="Hauser L."/>
            <person name="Brambilla E.M."/>
            <person name="Rohde M."/>
            <person name="Verbarg S."/>
            <person name="Goker M."/>
            <person name="Bristow J."/>
            <person name="Eisen J.A."/>
            <person name="Markowitz V."/>
            <person name="Hugenholtz P."/>
            <person name="Kyrpides N.C."/>
            <person name="Klenk H.P."/>
            <person name="Woyke T."/>
        </authorList>
    </citation>
    <scope>NUCLEOTIDE SEQUENCE [LARGE SCALE GENOMIC DNA]</scope>
    <source>
        <strain evidence="15">ATCC 27775 / DSM 1100 / LMG 10767 / O</strain>
    </source>
</reference>
<protein>
    <submittedName>
        <fullName evidence="14">Alkane 1-monooxygenase</fullName>
        <ecNumber evidence="14">1.14.15.3</ecNumber>
    </submittedName>
</protein>
<comment type="similarity">
    <text evidence="2">Belongs to the fatty acid desaturase type 1 family. AlkB subfamily.</text>
</comment>
<keyword evidence="6" id="KW-0479">Metal-binding</keyword>
<dbReference type="GO" id="GO:0006629">
    <property type="term" value="P:lipid metabolic process"/>
    <property type="evidence" value="ECO:0007669"/>
    <property type="project" value="InterPro"/>
</dbReference>
<feature type="transmembrane region" description="Helical" evidence="12">
    <location>
        <begin position="221"/>
        <end position="248"/>
    </location>
</feature>
<dbReference type="PANTHER" id="PTHR38674:SF1">
    <property type="entry name" value="ALKANE 1-MONOOXYGENASE 1"/>
    <property type="match status" value="1"/>
</dbReference>
<evidence type="ECO:0000313" key="14">
    <source>
        <dbReference type="EMBL" id="AEE51162.1"/>
    </source>
</evidence>
<evidence type="ECO:0000256" key="6">
    <source>
        <dbReference type="ARBA" id="ARBA00022723"/>
    </source>
</evidence>
<keyword evidence="7 12" id="KW-1133">Transmembrane helix</keyword>
<dbReference type="eggNOG" id="COG3239">
    <property type="taxonomic scope" value="Bacteria"/>
</dbReference>
<dbReference type="PANTHER" id="PTHR38674">
    <property type="entry name" value="ALKANE 1-MONOOXYGENASE 1"/>
    <property type="match status" value="1"/>
</dbReference>
<evidence type="ECO:0000256" key="4">
    <source>
        <dbReference type="ARBA" id="ARBA00022519"/>
    </source>
</evidence>
<dbReference type="RefSeq" id="WP_013765703.1">
    <property type="nucleotide sequence ID" value="NC_015510.1"/>
</dbReference>
<keyword evidence="9" id="KW-0408">Iron</keyword>
<dbReference type="STRING" id="760192.Halhy_3303"/>
<evidence type="ECO:0000256" key="8">
    <source>
        <dbReference type="ARBA" id="ARBA00023002"/>
    </source>
</evidence>